<sequence length="163" mass="19320">MKSIRSRIRKGGSIAGGNRNCQHRNWQKQNEEEEEQKEVKMKHVTCMDEHFAIQQKKMSEERIGWDDYKNMSLTRAVILETMRLVSVVARVMRRATNDIESNGFMIPKGWRVYFYTKETNFDPFLYEEPFTFNPWRWLEKKGLKSHNHNMLFGAGGRVCPGKE</sequence>
<organism evidence="6 7">
    <name type="scientific">Glycine soja</name>
    <name type="common">Wild soybean</name>
    <dbReference type="NCBI Taxonomy" id="3848"/>
    <lineage>
        <taxon>Eukaryota</taxon>
        <taxon>Viridiplantae</taxon>
        <taxon>Streptophyta</taxon>
        <taxon>Embryophyta</taxon>
        <taxon>Tracheophyta</taxon>
        <taxon>Spermatophyta</taxon>
        <taxon>Magnoliopsida</taxon>
        <taxon>eudicotyledons</taxon>
        <taxon>Gunneridae</taxon>
        <taxon>Pentapetalae</taxon>
        <taxon>rosids</taxon>
        <taxon>fabids</taxon>
        <taxon>Fabales</taxon>
        <taxon>Fabaceae</taxon>
        <taxon>Papilionoideae</taxon>
        <taxon>50 kb inversion clade</taxon>
        <taxon>NPAAA clade</taxon>
        <taxon>indigoferoid/millettioid clade</taxon>
        <taxon>Phaseoleae</taxon>
        <taxon>Glycine</taxon>
        <taxon>Glycine subgen. Soja</taxon>
    </lineage>
</organism>
<dbReference type="Gene3D" id="1.10.630.10">
    <property type="entry name" value="Cytochrome P450"/>
    <property type="match status" value="1"/>
</dbReference>
<comment type="caution">
    <text evidence="6">The sequence shown here is derived from an EMBL/GenBank/DDBJ whole genome shotgun (WGS) entry which is preliminary data.</text>
</comment>
<dbReference type="GO" id="GO:0016132">
    <property type="term" value="P:brassinosteroid biosynthetic process"/>
    <property type="evidence" value="ECO:0007669"/>
    <property type="project" value="TreeGrafter"/>
</dbReference>
<dbReference type="PANTHER" id="PTHR24286">
    <property type="entry name" value="CYTOCHROME P450 26"/>
    <property type="match status" value="1"/>
</dbReference>
<evidence type="ECO:0000256" key="4">
    <source>
        <dbReference type="PIRSR" id="PIRSR602403-1"/>
    </source>
</evidence>
<dbReference type="Proteomes" id="UP000289340">
    <property type="component" value="Chromosome 1"/>
</dbReference>
<feature type="compositionally biased region" description="Basic residues" evidence="5">
    <location>
        <begin position="1"/>
        <end position="10"/>
    </location>
</feature>
<dbReference type="GO" id="GO:0016125">
    <property type="term" value="P:sterol metabolic process"/>
    <property type="evidence" value="ECO:0007669"/>
    <property type="project" value="TreeGrafter"/>
</dbReference>
<dbReference type="EMBL" id="QZWG01000001">
    <property type="protein sequence ID" value="RZC28741.1"/>
    <property type="molecule type" value="Genomic_DNA"/>
</dbReference>
<dbReference type="InterPro" id="IPR001128">
    <property type="entry name" value="Cyt_P450"/>
</dbReference>
<keyword evidence="3 4" id="KW-0408">Iron</keyword>
<feature type="region of interest" description="Disordered" evidence="5">
    <location>
        <begin position="1"/>
        <end position="36"/>
    </location>
</feature>
<proteinExistence type="inferred from homology"/>
<protein>
    <submittedName>
        <fullName evidence="6">Cytochrome P450 85A1</fullName>
    </submittedName>
</protein>
<dbReference type="GO" id="GO:0005506">
    <property type="term" value="F:iron ion binding"/>
    <property type="evidence" value="ECO:0007669"/>
    <property type="project" value="InterPro"/>
</dbReference>
<keyword evidence="7" id="KW-1185">Reference proteome</keyword>
<dbReference type="GO" id="GO:0010268">
    <property type="term" value="P:brassinosteroid homeostasis"/>
    <property type="evidence" value="ECO:0007669"/>
    <property type="project" value="TreeGrafter"/>
</dbReference>
<comment type="cofactor">
    <cofactor evidence="4">
        <name>heme</name>
        <dbReference type="ChEBI" id="CHEBI:30413"/>
    </cofactor>
</comment>
<dbReference type="InterPro" id="IPR036396">
    <property type="entry name" value="Cyt_P450_sf"/>
</dbReference>
<evidence type="ECO:0000313" key="6">
    <source>
        <dbReference type="EMBL" id="RZC28741.1"/>
    </source>
</evidence>
<feature type="binding site" description="axial binding residue" evidence="4">
    <location>
        <position position="159"/>
    </location>
    <ligand>
        <name>heme</name>
        <dbReference type="ChEBI" id="CHEBI:30413"/>
    </ligand>
    <ligandPart>
        <name>Fe</name>
        <dbReference type="ChEBI" id="CHEBI:18248"/>
    </ligandPart>
</feature>
<comment type="similarity">
    <text evidence="1">Belongs to the cytochrome P450 family.</text>
</comment>
<reference evidence="6 7" key="1">
    <citation type="submission" date="2018-09" db="EMBL/GenBank/DDBJ databases">
        <title>A high-quality reference genome of wild soybean provides a powerful tool to mine soybean genomes.</title>
        <authorList>
            <person name="Xie M."/>
            <person name="Chung C.Y.L."/>
            <person name="Li M.-W."/>
            <person name="Wong F.-L."/>
            <person name="Chan T.-F."/>
            <person name="Lam H.-M."/>
        </authorList>
    </citation>
    <scope>NUCLEOTIDE SEQUENCE [LARGE SCALE GENOMIC DNA]</scope>
    <source>
        <strain evidence="7">cv. W05</strain>
        <tissue evidence="6">Hypocotyl of etiolated seedlings</tissue>
    </source>
</reference>
<keyword evidence="4" id="KW-0349">Heme</keyword>
<dbReference type="Pfam" id="PF00067">
    <property type="entry name" value="p450"/>
    <property type="match status" value="1"/>
</dbReference>
<keyword evidence="2 4" id="KW-0479">Metal-binding</keyword>
<evidence type="ECO:0000256" key="2">
    <source>
        <dbReference type="ARBA" id="ARBA00022723"/>
    </source>
</evidence>
<dbReference type="GO" id="GO:0020037">
    <property type="term" value="F:heme binding"/>
    <property type="evidence" value="ECO:0007669"/>
    <property type="project" value="InterPro"/>
</dbReference>
<dbReference type="InterPro" id="IPR002403">
    <property type="entry name" value="Cyt_P450_E_grp-IV"/>
</dbReference>
<accession>A0A445LZL5</accession>
<dbReference type="PANTHER" id="PTHR24286:SF105">
    <property type="entry name" value="CYTOCHROME P450 85A-LIKE"/>
    <property type="match status" value="1"/>
</dbReference>
<dbReference type="GO" id="GO:0004497">
    <property type="term" value="F:monooxygenase activity"/>
    <property type="evidence" value="ECO:0007669"/>
    <property type="project" value="InterPro"/>
</dbReference>
<evidence type="ECO:0000256" key="1">
    <source>
        <dbReference type="ARBA" id="ARBA00010617"/>
    </source>
</evidence>
<dbReference type="GO" id="GO:0016705">
    <property type="term" value="F:oxidoreductase activity, acting on paired donors, with incorporation or reduction of molecular oxygen"/>
    <property type="evidence" value="ECO:0007669"/>
    <property type="project" value="InterPro"/>
</dbReference>
<evidence type="ECO:0000256" key="3">
    <source>
        <dbReference type="ARBA" id="ARBA00023004"/>
    </source>
</evidence>
<dbReference type="PRINTS" id="PR00465">
    <property type="entry name" value="EP450IV"/>
</dbReference>
<evidence type="ECO:0000313" key="7">
    <source>
        <dbReference type="Proteomes" id="UP000289340"/>
    </source>
</evidence>
<gene>
    <name evidence="6" type="ORF">D0Y65_000633</name>
</gene>
<evidence type="ECO:0000256" key="5">
    <source>
        <dbReference type="SAM" id="MobiDB-lite"/>
    </source>
</evidence>
<dbReference type="AlphaFoldDB" id="A0A445LZL5"/>
<name>A0A445LZL5_GLYSO</name>
<dbReference type="SUPFAM" id="SSF48264">
    <property type="entry name" value="Cytochrome P450"/>
    <property type="match status" value="1"/>
</dbReference>